<proteinExistence type="predicted"/>
<accession>A0A0F8Y134</accession>
<organism evidence="1">
    <name type="scientific">marine sediment metagenome</name>
    <dbReference type="NCBI Taxonomy" id="412755"/>
    <lineage>
        <taxon>unclassified sequences</taxon>
        <taxon>metagenomes</taxon>
        <taxon>ecological metagenomes</taxon>
    </lineage>
</organism>
<dbReference type="AlphaFoldDB" id="A0A0F8Y134"/>
<comment type="caution">
    <text evidence="1">The sequence shown here is derived from an EMBL/GenBank/DDBJ whole genome shotgun (WGS) entry which is preliminary data.</text>
</comment>
<reference evidence="1" key="1">
    <citation type="journal article" date="2015" name="Nature">
        <title>Complex archaea that bridge the gap between prokaryotes and eukaryotes.</title>
        <authorList>
            <person name="Spang A."/>
            <person name="Saw J.H."/>
            <person name="Jorgensen S.L."/>
            <person name="Zaremba-Niedzwiedzka K."/>
            <person name="Martijn J."/>
            <person name="Lind A.E."/>
            <person name="van Eijk R."/>
            <person name="Schleper C."/>
            <person name="Guy L."/>
            <person name="Ettema T.J."/>
        </authorList>
    </citation>
    <scope>NUCLEOTIDE SEQUENCE</scope>
</reference>
<evidence type="ECO:0000313" key="1">
    <source>
        <dbReference type="EMBL" id="KKK67295.1"/>
    </source>
</evidence>
<feature type="non-terminal residue" evidence="1">
    <location>
        <position position="68"/>
    </location>
</feature>
<protein>
    <submittedName>
        <fullName evidence="1">Uncharacterized protein</fullName>
    </submittedName>
</protein>
<dbReference type="EMBL" id="LAZR01059684">
    <property type="protein sequence ID" value="KKK67295.1"/>
    <property type="molecule type" value="Genomic_DNA"/>
</dbReference>
<name>A0A0F8Y134_9ZZZZ</name>
<sequence>MTAINLNDQIKKIIDTWYAKFPEKFNDNRSILKWAKEFPAAKLITIVNNKSSAKIKQEFLKIYEKDML</sequence>
<gene>
    <name evidence="1" type="ORF">LCGC14_2955520</name>
</gene>